<keyword evidence="2" id="KW-1185">Reference proteome</keyword>
<accession>A0A4Q1D2W9</accession>
<protein>
    <submittedName>
        <fullName evidence="1">Uncharacterized protein</fullName>
    </submittedName>
</protein>
<reference evidence="1 2" key="1">
    <citation type="submission" date="2019-01" db="EMBL/GenBank/DDBJ databases">
        <title>Filimonas sp. strain TTM-71.</title>
        <authorList>
            <person name="Chen W.-M."/>
        </authorList>
    </citation>
    <scope>NUCLEOTIDE SEQUENCE [LARGE SCALE GENOMIC DNA]</scope>
    <source>
        <strain evidence="1 2">TTM-71</strain>
    </source>
</reference>
<dbReference type="Proteomes" id="UP000290545">
    <property type="component" value="Unassembled WGS sequence"/>
</dbReference>
<sequence>MGEVLNNDFVMGSSGLTGNMLVYRQRKGRTFIAKRPQKRKKPFTEEELQHQALFADAITYARAAIVDPAVKEIYAFKAKGIESAYNVAVRNFYDLPEVKLVDVSGYNGSIGSKILVKATDKCKVNKVKIVIKSSAGSIIEQGEAVVLANDLDWIYTATTLNSSPSGSTVTATAFNLPGNSANSNKVV</sequence>
<dbReference type="EMBL" id="SDHZ01000003">
    <property type="protein sequence ID" value="RXK81742.1"/>
    <property type="molecule type" value="Genomic_DNA"/>
</dbReference>
<organism evidence="1 2">
    <name type="scientific">Filimonas effusa</name>
    <dbReference type="NCBI Taxonomy" id="2508721"/>
    <lineage>
        <taxon>Bacteria</taxon>
        <taxon>Pseudomonadati</taxon>
        <taxon>Bacteroidota</taxon>
        <taxon>Chitinophagia</taxon>
        <taxon>Chitinophagales</taxon>
        <taxon>Chitinophagaceae</taxon>
        <taxon>Filimonas</taxon>
    </lineage>
</organism>
<evidence type="ECO:0000313" key="2">
    <source>
        <dbReference type="Proteomes" id="UP000290545"/>
    </source>
</evidence>
<comment type="caution">
    <text evidence="1">The sequence shown here is derived from an EMBL/GenBank/DDBJ whole genome shotgun (WGS) entry which is preliminary data.</text>
</comment>
<evidence type="ECO:0000313" key="1">
    <source>
        <dbReference type="EMBL" id="RXK81742.1"/>
    </source>
</evidence>
<dbReference type="OrthoDB" id="880927at2"/>
<proteinExistence type="predicted"/>
<dbReference type="AlphaFoldDB" id="A0A4Q1D2W9"/>
<gene>
    <name evidence="1" type="ORF">ESB13_18285</name>
</gene>
<dbReference type="RefSeq" id="WP_129005139.1">
    <property type="nucleotide sequence ID" value="NZ_SDHZ01000003.1"/>
</dbReference>
<name>A0A4Q1D2W9_9BACT</name>